<feature type="region of interest" description="Disordered" evidence="3">
    <location>
        <begin position="80"/>
        <end position="132"/>
    </location>
</feature>
<evidence type="ECO:0000313" key="5">
    <source>
        <dbReference type="EMBL" id="GMI38959.1"/>
    </source>
</evidence>
<dbReference type="InterPro" id="IPR011128">
    <property type="entry name" value="G3P_DH_NAD-dep_N"/>
</dbReference>
<evidence type="ECO:0000259" key="4">
    <source>
        <dbReference type="Pfam" id="PF01210"/>
    </source>
</evidence>
<dbReference type="SUPFAM" id="SSF51735">
    <property type="entry name" value="NAD(P)-binding Rossmann-fold domains"/>
    <property type="match status" value="1"/>
</dbReference>
<dbReference type="PANTHER" id="PTHR11728">
    <property type="entry name" value="GLYCEROL-3-PHOSPHATE DEHYDROGENASE"/>
    <property type="match status" value="1"/>
</dbReference>
<keyword evidence="6" id="KW-1185">Reference proteome</keyword>
<dbReference type="InterPro" id="IPR008927">
    <property type="entry name" value="6-PGluconate_DH-like_C_sf"/>
</dbReference>
<feature type="compositionally biased region" description="Polar residues" evidence="3">
    <location>
        <begin position="1"/>
        <end position="19"/>
    </location>
</feature>
<dbReference type="PRINTS" id="PR00077">
    <property type="entry name" value="GPDHDRGNASE"/>
</dbReference>
<dbReference type="Gene3D" id="3.40.50.720">
    <property type="entry name" value="NAD(P)-binding Rossmann-like Domain"/>
    <property type="match status" value="1"/>
</dbReference>
<dbReference type="Pfam" id="PF01210">
    <property type="entry name" value="NAD_Gly3P_dh_N"/>
    <property type="match status" value="1"/>
</dbReference>
<evidence type="ECO:0000256" key="1">
    <source>
        <dbReference type="ARBA" id="ARBA00023002"/>
    </source>
</evidence>
<dbReference type="Proteomes" id="UP001165060">
    <property type="component" value="Unassembled WGS sequence"/>
</dbReference>
<evidence type="ECO:0000313" key="6">
    <source>
        <dbReference type="Proteomes" id="UP001165060"/>
    </source>
</evidence>
<dbReference type="InterPro" id="IPR036291">
    <property type="entry name" value="NAD(P)-bd_dom_sf"/>
</dbReference>
<dbReference type="InterPro" id="IPR013328">
    <property type="entry name" value="6PGD_dom2"/>
</dbReference>
<comment type="catalytic activity">
    <reaction evidence="2">
        <text>sn-glycerol 3-phosphate + NAD(+) = dihydroxyacetone phosphate + NADH + H(+)</text>
        <dbReference type="Rhea" id="RHEA:11092"/>
        <dbReference type="ChEBI" id="CHEBI:15378"/>
        <dbReference type="ChEBI" id="CHEBI:57540"/>
        <dbReference type="ChEBI" id="CHEBI:57597"/>
        <dbReference type="ChEBI" id="CHEBI:57642"/>
        <dbReference type="ChEBI" id="CHEBI:57945"/>
        <dbReference type="EC" id="1.1.1.8"/>
    </reaction>
</comment>
<sequence length="375" mass="40128">MQPFTDDQPSIGISAQSPASLPKEPASIFGSSVVDGDGLHLSAVPMDASLVKAQSLLSKKPSGGPELAAWFNEWVALGAAAPTTPPETPLPVQETLPEPPPDLEYPDEKKAGDSRRGSSFSDTGTHWDNPGEFVNSAARNNHNVVFYCRDEKQAESINVKHVNNKFHSSFTLPDKITATTDLAEALKDTDLIIHALPCQLSPKFFAANKDLIPPNVCICSTAKGLYVETKQLLGDAILSALQRPQPLAFLSGPSFAAEMYVTRSCAELQALCVAMGGDRRTIGGLSGIGDLMLTAFGDLSRNRTCGIRLCKGERLDEILATTTVEGVPTAAVAVYYADACGLECPLFRAVDGILSGRMTPEECKNYLMSRKLGKE</sequence>
<dbReference type="PANTHER" id="PTHR11728:SF1">
    <property type="entry name" value="GLYCEROL-3-PHOSPHATE DEHYDROGENASE [NAD(+)] 2, CHLOROPLASTIC"/>
    <property type="match status" value="1"/>
</dbReference>
<dbReference type="InterPro" id="IPR006168">
    <property type="entry name" value="G3P_DH_NAD-dep"/>
</dbReference>
<gene>
    <name evidence="5" type="ORF">TeGR_g11091</name>
</gene>
<protein>
    <recommendedName>
        <fullName evidence="4">Glycerol-3-phosphate dehydrogenase NAD-dependent N-terminal domain-containing protein</fullName>
    </recommendedName>
</protein>
<organism evidence="5 6">
    <name type="scientific">Tetraparma gracilis</name>
    <dbReference type="NCBI Taxonomy" id="2962635"/>
    <lineage>
        <taxon>Eukaryota</taxon>
        <taxon>Sar</taxon>
        <taxon>Stramenopiles</taxon>
        <taxon>Ochrophyta</taxon>
        <taxon>Bolidophyceae</taxon>
        <taxon>Parmales</taxon>
        <taxon>Triparmaceae</taxon>
        <taxon>Tetraparma</taxon>
    </lineage>
</organism>
<keyword evidence="1" id="KW-0560">Oxidoreductase</keyword>
<feature type="region of interest" description="Disordered" evidence="3">
    <location>
        <begin position="1"/>
        <end position="26"/>
    </location>
</feature>
<name>A0ABQ6N3T0_9STRA</name>
<evidence type="ECO:0000256" key="3">
    <source>
        <dbReference type="SAM" id="MobiDB-lite"/>
    </source>
</evidence>
<reference evidence="5 6" key="1">
    <citation type="journal article" date="2023" name="Commun. Biol.">
        <title>Genome analysis of Parmales, the sister group of diatoms, reveals the evolutionary specialization of diatoms from phago-mixotrophs to photoautotrophs.</title>
        <authorList>
            <person name="Ban H."/>
            <person name="Sato S."/>
            <person name="Yoshikawa S."/>
            <person name="Yamada K."/>
            <person name="Nakamura Y."/>
            <person name="Ichinomiya M."/>
            <person name="Sato N."/>
            <person name="Blanc-Mathieu R."/>
            <person name="Endo H."/>
            <person name="Kuwata A."/>
            <person name="Ogata H."/>
        </authorList>
    </citation>
    <scope>NUCLEOTIDE SEQUENCE [LARGE SCALE GENOMIC DNA]</scope>
</reference>
<feature type="compositionally biased region" description="Polar residues" evidence="3">
    <location>
        <begin position="117"/>
        <end position="126"/>
    </location>
</feature>
<feature type="compositionally biased region" description="Basic and acidic residues" evidence="3">
    <location>
        <begin position="106"/>
        <end position="116"/>
    </location>
</feature>
<dbReference type="SUPFAM" id="SSF48179">
    <property type="entry name" value="6-phosphogluconate dehydrogenase C-terminal domain-like"/>
    <property type="match status" value="1"/>
</dbReference>
<dbReference type="Gene3D" id="1.10.1040.10">
    <property type="entry name" value="N-(1-d-carboxylethyl)-l-norvaline Dehydrogenase, domain 2"/>
    <property type="match status" value="1"/>
</dbReference>
<evidence type="ECO:0000256" key="2">
    <source>
        <dbReference type="ARBA" id="ARBA00048683"/>
    </source>
</evidence>
<dbReference type="Pfam" id="PF20618">
    <property type="entry name" value="GPD_NAD_C_bact"/>
    <property type="match status" value="1"/>
</dbReference>
<proteinExistence type="predicted"/>
<dbReference type="EMBL" id="BRYB01000851">
    <property type="protein sequence ID" value="GMI38959.1"/>
    <property type="molecule type" value="Genomic_DNA"/>
</dbReference>
<feature type="domain" description="Glycerol-3-phosphate dehydrogenase NAD-dependent N-terminal" evidence="4">
    <location>
        <begin position="137"/>
        <end position="266"/>
    </location>
</feature>
<accession>A0ABQ6N3T0</accession>
<comment type="caution">
    <text evidence="5">The sequence shown here is derived from an EMBL/GenBank/DDBJ whole genome shotgun (WGS) entry which is preliminary data.</text>
</comment>